<organism evidence="2 3">
    <name type="scientific">Laccaria amethystina LaAM-08-1</name>
    <dbReference type="NCBI Taxonomy" id="1095629"/>
    <lineage>
        <taxon>Eukaryota</taxon>
        <taxon>Fungi</taxon>
        <taxon>Dikarya</taxon>
        <taxon>Basidiomycota</taxon>
        <taxon>Agaricomycotina</taxon>
        <taxon>Agaricomycetes</taxon>
        <taxon>Agaricomycetidae</taxon>
        <taxon>Agaricales</taxon>
        <taxon>Agaricineae</taxon>
        <taxon>Hydnangiaceae</taxon>
        <taxon>Laccaria</taxon>
    </lineage>
</organism>
<accession>A0A0C9XKH2</accession>
<sequence length="51" mass="5818">MNVEPPVLLPPEGGCKNGFDAPPNTNNPQKIIINKMDASKVYRYKIREKYQ</sequence>
<proteinExistence type="predicted"/>
<name>A0A0C9XKH2_9AGAR</name>
<keyword evidence="3" id="KW-1185">Reference proteome</keyword>
<evidence type="ECO:0000313" key="3">
    <source>
        <dbReference type="Proteomes" id="UP000054477"/>
    </source>
</evidence>
<feature type="region of interest" description="Disordered" evidence="1">
    <location>
        <begin position="1"/>
        <end position="28"/>
    </location>
</feature>
<dbReference type="HOGENOM" id="CLU_3106721_0_0_1"/>
<dbReference type="AlphaFoldDB" id="A0A0C9XKH2"/>
<dbReference type="Proteomes" id="UP000054477">
    <property type="component" value="Unassembled WGS sequence"/>
</dbReference>
<reference evidence="2 3" key="1">
    <citation type="submission" date="2014-04" db="EMBL/GenBank/DDBJ databases">
        <authorList>
            <consortium name="DOE Joint Genome Institute"/>
            <person name="Kuo A."/>
            <person name="Kohler A."/>
            <person name="Nagy L.G."/>
            <person name="Floudas D."/>
            <person name="Copeland A."/>
            <person name="Barry K.W."/>
            <person name="Cichocki N."/>
            <person name="Veneault-Fourrey C."/>
            <person name="LaButti K."/>
            <person name="Lindquist E.A."/>
            <person name="Lipzen A."/>
            <person name="Lundell T."/>
            <person name="Morin E."/>
            <person name="Murat C."/>
            <person name="Sun H."/>
            <person name="Tunlid A."/>
            <person name="Henrissat B."/>
            <person name="Grigoriev I.V."/>
            <person name="Hibbett D.S."/>
            <person name="Martin F."/>
            <person name="Nordberg H.P."/>
            <person name="Cantor M.N."/>
            <person name="Hua S.X."/>
        </authorList>
    </citation>
    <scope>NUCLEOTIDE SEQUENCE [LARGE SCALE GENOMIC DNA]</scope>
    <source>
        <strain evidence="2 3">LaAM-08-1</strain>
    </source>
</reference>
<evidence type="ECO:0000256" key="1">
    <source>
        <dbReference type="SAM" id="MobiDB-lite"/>
    </source>
</evidence>
<reference evidence="3" key="2">
    <citation type="submission" date="2015-01" db="EMBL/GenBank/DDBJ databases">
        <title>Evolutionary Origins and Diversification of the Mycorrhizal Mutualists.</title>
        <authorList>
            <consortium name="DOE Joint Genome Institute"/>
            <consortium name="Mycorrhizal Genomics Consortium"/>
            <person name="Kohler A."/>
            <person name="Kuo A."/>
            <person name="Nagy L.G."/>
            <person name="Floudas D."/>
            <person name="Copeland A."/>
            <person name="Barry K.W."/>
            <person name="Cichocki N."/>
            <person name="Veneault-Fourrey C."/>
            <person name="LaButti K."/>
            <person name="Lindquist E.A."/>
            <person name="Lipzen A."/>
            <person name="Lundell T."/>
            <person name="Morin E."/>
            <person name="Murat C."/>
            <person name="Riley R."/>
            <person name="Ohm R."/>
            <person name="Sun H."/>
            <person name="Tunlid A."/>
            <person name="Henrissat B."/>
            <person name="Grigoriev I.V."/>
            <person name="Hibbett D.S."/>
            <person name="Martin F."/>
        </authorList>
    </citation>
    <scope>NUCLEOTIDE SEQUENCE [LARGE SCALE GENOMIC DNA]</scope>
    <source>
        <strain evidence="3">LaAM-08-1</strain>
    </source>
</reference>
<protein>
    <submittedName>
        <fullName evidence="2">Uncharacterized protein</fullName>
    </submittedName>
</protein>
<evidence type="ECO:0000313" key="2">
    <source>
        <dbReference type="EMBL" id="KIJ96702.1"/>
    </source>
</evidence>
<gene>
    <name evidence="2" type="ORF">K443DRAFT_682107</name>
</gene>
<dbReference type="EMBL" id="KN838713">
    <property type="protein sequence ID" value="KIJ96702.1"/>
    <property type="molecule type" value="Genomic_DNA"/>
</dbReference>